<keyword evidence="7" id="KW-1185">Reference proteome</keyword>
<evidence type="ECO:0000256" key="1">
    <source>
        <dbReference type="ARBA" id="ARBA00009437"/>
    </source>
</evidence>
<sequence>MNIQHLHYFVVLAEHKHFARAAQACHVTQPTLSAGIAKLEQELQVQLVLRDKQFIGLTDFGTQLLNSADKILAEQRNLKQQIQLATTGLSGQLKLAVVPQCSVEIMPKIKLFQQLYPQVRVQLHVMTNKQICTALKENAIELGVGFTDELFHFPQLQSFKFSNCQRQLAIVYHQSFTKEGPKQAVLTQSKSLTLTDIKNMPMCLLSQTMQFRQTIDRELEHLGIDLNCVFETESLHHLINAVVHCIGVAIVSLNSAKTICDANSLNYCVLQDITINETGLITRRKHQTVIAEKFIEMLQIRKEIGSEPAK</sequence>
<reference evidence="6 7" key="1">
    <citation type="journal article" date="2014" name="Genome Announc.">
        <title>Draft Genome Sequence of the Agar-Degrading Bacterium Catenovulum sp. Strain DS-2, Isolated from Intestines of Haliotis diversicolor.</title>
        <authorList>
            <person name="Shan D."/>
            <person name="Li X."/>
            <person name="Gu Z."/>
            <person name="Wei G."/>
            <person name="Gao Z."/>
            <person name="Shao Z."/>
        </authorList>
    </citation>
    <scope>NUCLEOTIDE SEQUENCE [LARGE SCALE GENOMIC DNA]</scope>
    <source>
        <strain evidence="6 7">DS-2</strain>
    </source>
</reference>
<dbReference type="Gene3D" id="1.10.10.10">
    <property type="entry name" value="Winged helix-like DNA-binding domain superfamily/Winged helix DNA-binding domain"/>
    <property type="match status" value="1"/>
</dbReference>
<dbReference type="GO" id="GO:0003700">
    <property type="term" value="F:DNA-binding transcription factor activity"/>
    <property type="evidence" value="ECO:0007669"/>
    <property type="project" value="InterPro"/>
</dbReference>
<dbReference type="SUPFAM" id="SSF46785">
    <property type="entry name" value="Winged helix' DNA-binding domain"/>
    <property type="match status" value="1"/>
</dbReference>
<accession>W7QCX0</accession>
<feature type="domain" description="HTH lysR-type" evidence="5">
    <location>
        <begin position="1"/>
        <end position="58"/>
    </location>
</feature>
<dbReference type="SUPFAM" id="SSF53850">
    <property type="entry name" value="Periplasmic binding protein-like II"/>
    <property type="match status" value="1"/>
</dbReference>
<name>W7QCX0_9ALTE</name>
<keyword evidence="4" id="KW-0804">Transcription</keyword>
<dbReference type="FunFam" id="1.10.10.10:FF:000001">
    <property type="entry name" value="LysR family transcriptional regulator"/>
    <property type="match status" value="1"/>
</dbReference>
<proteinExistence type="inferred from homology"/>
<evidence type="ECO:0000256" key="2">
    <source>
        <dbReference type="ARBA" id="ARBA00023015"/>
    </source>
</evidence>
<dbReference type="EMBL" id="ARZY01000009">
    <property type="protein sequence ID" value="EWH10739.1"/>
    <property type="molecule type" value="Genomic_DNA"/>
</dbReference>
<dbReference type="InterPro" id="IPR005119">
    <property type="entry name" value="LysR_subst-bd"/>
</dbReference>
<dbReference type="InterPro" id="IPR000847">
    <property type="entry name" value="LysR_HTH_N"/>
</dbReference>
<dbReference type="OrthoDB" id="646694at2"/>
<dbReference type="PROSITE" id="PS50931">
    <property type="entry name" value="HTH_LYSR"/>
    <property type="match status" value="1"/>
</dbReference>
<dbReference type="PANTHER" id="PTHR30419">
    <property type="entry name" value="HTH-TYPE TRANSCRIPTIONAL REGULATOR YBHD"/>
    <property type="match status" value="1"/>
</dbReference>
<dbReference type="PRINTS" id="PR00039">
    <property type="entry name" value="HTHLYSR"/>
</dbReference>
<dbReference type="InterPro" id="IPR036388">
    <property type="entry name" value="WH-like_DNA-bd_sf"/>
</dbReference>
<dbReference type="AlphaFoldDB" id="W7QCX0"/>
<comment type="caution">
    <text evidence="6">The sequence shown here is derived from an EMBL/GenBank/DDBJ whole genome shotgun (WGS) entry which is preliminary data.</text>
</comment>
<comment type="similarity">
    <text evidence="1">Belongs to the LysR transcriptional regulatory family.</text>
</comment>
<evidence type="ECO:0000313" key="6">
    <source>
        <dbReference type="EMBL" id="EWH10739.1"/>
    </source>
</evidence>
<dbReference type="eggNOG" id="COG0583">
    <property type="taxonomic scope" value="Bacteria"/>
</dbReference>
<evidence type="ECO:0000259" key="5">
    <source>
        <dbReference type="PROSITE" id="PS50931"/>
    </source>
</evidence>
<keyword evidence="2" id="KW-0805">Transcription regulation</keyword>
<dbReference type="Gene3D" id="3.40.190.290">
    <property type="match status" value="1"/>
</dbReference>
<evidence type="ECO:0000256" key="3">
    <source>
        <dbReference type="ARBA" id="ARBA00023125"/>
    </source>
</evidence>
<dbReference type="RefSeq" id="WP_051479690.1">
    <property type="nucleotide sequence ID" value="NZ_ARZY01000009.1"/>
</dbReference>
<dbReference type="Proteomes" id="UP000019276">
    <property type="component" value="Unassembled WGS sequence"/>
</dbReference>
<dbReference type="InterPro" id="IPR036390">
    <property type="entry name" value="WH_DNA-bd_sf"/>
</dbReference>
<dbReference type="GO" id="GO:0003677">
    <property type="term" value="F:DNA binding"/>
    <property type="evidence" value="ECO:0007669"/>
    <property type="project" value="UniProtKB-KW"/>
</dbReference>
<dbReference type="GO" id="GO:0005829">
    <property type="term" value="C:cytosol"/>
    <property type="evidence" value="ECO:0007669"/>
    <property type="project" value="TreeGrafter"/>
</dbReference>
<dbReference type="CDD" id="cd05466">
    <property type="entry name" value="PBP2_LTTR_substrate"/>
    <property type="match status" value="1"/>
</dbReference>
<keyword evidence="3" id="KW-0238">DNA-binding</keyword>
<dbReference type="Pfam" id="PF03466">
    <property type="entry name" value="LysR_substrate"/>
    <property type="match status" value="1"/>
</dbReference>
<evidence type="ECO:0000313" key="7">
    <source>
        <dbReference type="Proteomes" id="UP000019276"/>
    </source>
</evidence>
<protein>
    <submittedName>
        <fullName evidence="6">LysR family transcriptional regulator</fullName>
    </submittedName>
</protein>
<dbReference type="Pfam" id="PF00126">
    <property type="entry name" value="HTH_1"/>
    <property type="match status" value="1"/>
</dbReference>
<dbReference type="InterPro" id="IPR050950">
    <property type="entry name" value="HTH-type_LysR_regulators"/>
</dbReference>
<organism evidence="6 7">
    <name type="scientific">Catenovulum agarivorans DS-2</name>
    <dbReference type="NCBI Taxonomy" id="1328313"/>
    <lineage>
        <taxon>Bacteria</taxon>
        <taxon>Pseudomonadati</taxon>
        <taxon>Pseudomonadota</taxon>
        <taxon>Gammaproteobacteria</taxon>
        <taxon>Alteromonadales</taxon>
        <taxon>Alteromonadaceae</taxon>
        <taxon>Catenovulum</taxon>
    </lineage>
</organism>
<gene>
    <name evidence="6" type="ORF">DS2_06801</name>
</gene>
<dbReference type="STRING" id="1328313.DS2_06801"/>
<evidence type="ECO:0000256" key="4">
    <source>
        <dbReference type="ARBA" id="ARBA00023163"/>
    </source>
</evidence>